<dbReference type="InterPro" id="IPR000182">
    <property type="entry name" value="GNAT_dom"/>
</dbReference>
<keyword evidence="5" id="KW-1185">Reference proteome</keyword>
<dbReference type="InterPro" id="IPR016181">
    <property type="entry name" value="Acyl_CoA_acyltransferase"/>
</dbReference>
<protein>
    <submittedName>
        <fullName evidence="4">Acetyltransferase, putative</fullName>
    </submittedName>
</protein>
<dbReference type="HOGENOM" id="CLU_013985_4_5_3"/>
<dbReference type="eggNOG" id="COG1247">
    <property type="taxonomic scope" value="Bacteria"/>
</dbReference>
<dbReference type="SUPFAM" id="SSF55729">
    <property type="entry name" value="Acyl-CoA N-acyltransferases (Nat)"/>
    <property type="match status" value="1"/>
</dbReference>
<dbReference type="Gene3D" id="3.40.630.30">
    <property type="match status" value="1"/>
</dbReference>
<evidence type="ECO:0000256" key="2">
    <source>
        <dbReference type="ARBA" id="ARBA00023315"/>
    </source>
</evidence>
<dbReference type="PANTHER" id="PTHR43072">
    <property type="entry name" value="N-ACETYLTRANSFERASE"/>
    <property type="match status" value="1"/>
</dbReference>
<name>B0CFD4_ACAM1</name>
<dbReference type="GO" id="GO:0016747">
    <property type="term" value="F:acyltransferase activity, transferring groups other than amino-acyl groups"/>
    <property type="evidence" value="ECO:0007669"/>
    <property type="project" value="InterPro"/>
</dbReference>
<dbReference type="STRING" id="329726.AM1_0777"/>
<keyword evidence="2" id="KW-0012">Acyltransferase</keyword>
<evidence type="ECO:0000256" key="1">
    <source>
        <dbReference type="ARBA" id="ARBA00022679"/>
    </source>
</evidence>
<keyword evidence="1 4" id="KW-0808">Transferase</keyword>
<dbReference type="OrthoDB" id="9798006at2"/>
<dbReference type="RefSeq" id="WP_012161404.1">
    <property type="nucleotide sequence ID" value="NC_009925.1"/>
</dbReference>
<dbReference type="Proteomes" id="UP000000268">
    <property type="component" value="Chromosome"/>
</dbReference>
<accession>B0CFD4</accession>
<organism evidence="4 5">
    <name type="scientific">Acaryochloris marina (strain MBIC 11017)</name>
    <dbReference type="NCBI Taxonomy" id="329726"/>
    <lineage>
        <taxon>Bacteria</taxon>
        <taxon>Bacillati</taxon>
        <taxon>Cyanobacteriota</taxon>
        <taxon>Cyanophyceae</taxon>
        <taxon>Acaryochloridales</taxon>
        <taxon>Acaryochloridaceae</taxon>
        <taxon>Acaryochloris</taxon>
    </lineage>
</organism>
<evidence type="ECO:0000313" key="4">
    <source>
        <dbReference type="EMBL" id="ABW25821.1"/>
    </source>
</evidence>
<sequence length="175" mass="19550">MSDSEPVQIRASTSADYAAIASIYNEAIATGSITFDTRQFEASDIQAWVNKFCDRECLLVIERQQQVLGWGIVKQYSDRPGYRICCETSIYLTFAEKGQGLGKMMQTALLQKVVGLGYHHVVVKIVATNDDSIAFHKSFGFEMVGVQREVGHVADRWQDVAIMQLILPQVPPYPS</sequence>
<dbReference type="PANTHER" id="PTHR43072:SF23">
    <property type="entry name" value="UPF0039 PROTEIN C11D3.02C"/>
    <property type="match status" value="1"/>
</dbReference>
<gene>
    <name evidence="4" type="ordered locus">AM1_0777</name>
</gene>
<dbReference type="PROSITE" id="PS51186">
    <property type="entry name" value="GNAT"/>
    <property type="match status" value="1"/>
</dbReference>
<proteinExistence type="predicted"/>
<dbReference type="Pfam" id="PF13420">
    <property type="entry name" value="Acetyltransf_4"/>
    <property type="match status" value="1"/>
</dbReference>
<evidence type="ECO:0000313" key="5">
    <source>
        <dbReference type="Proteomes" id="UP000000268"/>
    </source>
</evidence>
<dbReference type="AlphaFoldDB" id="B0CFD4"/>
<feature type="domain" description="N-acetyltransferase" evidence="3">
    <location>
        <begin position="7"/>
        <end position="168"/>
    </location>
</feature>
<evidence type="ECO:0000259" key="3">
    <source>
        <dbReference type="PROSITE" id="PS51186"/>
    </source>
</evidence>
<reference evidence="4 5" key="1">
    <citation type="journal article" date="2008" name="Proc. Natl. Acad. Sci. U.S.A.">
        <title>Niche adaptation and genome expansion in the chlorophyll d-producing cyanobacterium Acaryochloris marina.</title>
        <authorList>
            <person name="Swingley W.D."/>
            <person name="Chen M."/>
            <person name="Cheung P.C."/>
            <person name="Conrad A.L."/>
            <person name="Dejesa L.C."/>
            <person name="Hao J."/>
            <person name="Honchak B.M."/>
            <person name="Karbach L.E."/>
            <person name="Kurdoglu A."/>
            <person name="Lahiri S."/>
            <person name="Mastrian S.D."/>
            <person name="Miyashita H."/>
            <person name="Page L."/>
            <person name="Ramakrishna P."/>
            <person name="Satoh S."/>
            <person name="Sattley W.M."/>
            <person name="Shimada Y."/>
            <person name="Taylor H.L."/>
            <person name="Tomo T."/>
            <person name="Tsuchiya T."/>
            <person name="Wang Z.T."/>
            <person name="Raymond J."/>
            <person name="Mimuro M."/>
            <person name="Blankenship R.E."/>
            <person name="Touchman J.W."/>
        </authorList>
    </citation>
    <scope>NUCLEOTIDE SEQUENCE [LARGE SCALE GENOMIC DNA]</scope>
    <source>
        <strain evidence="5">MBIC 11017</strain>
    </source>
</reference>
<dbReference type="KEGG" id="amr:AM1_0777"/>
<dbReference type="EMBL" id="CP000828">
    <property type="protein sequence ID" value="ABW25821.1"/>
    <property type="molecule type" value="Genomic_DNA"/>
</dbReference>